<feature type="transmembrane region" description="Helical" evidence="7">
    <location>
        <begin position="265"/>
        <end position="285"/>
    </location>
</feature>
<dbReference type="Gene3D" id="1.10.3470.10">
    <property type="entry name" value="ABC transporter involved in vitamin B12 uptake, BtuC"/>
    <property type="match status" value="1"/>
</dbReference>
<evidence type="ECO:0000313" key="8">
    <source>
        <dbReference type="EMBL" id="SEH73210.1"/>
    </source>
</evidence>
<keyword evidence="6" id="KW-0813">Transport</keyword>
<dbReference type="InterPro" id="IPR037294">
    <property type="entry name" value="ABC_BtuC-like"/>
</dbReference>
<name>A0A1H6KNW5_RUMFL</name>
<gene>
    <name evidence="8" type="ORF">SAMN02910265_02396</name>
</gene>
<sequence length="289" mass="30830">MSEMIEKLQLYFQYPYVRYAMIVGLLIALCSSLLGVTLVMKRFSFIGDGLSHVAFGAMAVATVTGITNNMLIIMPVTIVSAVLLLRTGSNTKIKGDAAVAMISVGALALGYMMMNIAAQSGNKRMTSNVSADVCSTLFGSTSILTLSLTDVWICVAMSIVVVTVFLVFYNKIFAVTFDENFAKATGVRSDMYNLLIAVVIAVIIVIAMNFVGSLLISALIIFPALSAMRVFKSFRSVIICSVIISLICAATGIIVSILVGTPVGSTIVSADICVFFIFSLISMALKRGK</sequence>
<keyword evidence="3 6" id="KW-0812">Transmembrane</keyword>
<dbReference type="PANTHER" id="PTHR30477:SF0">
    <property type="entry name" value="METAL TRANSPORT SYSTEM MEMBRANE PROTEIN TM_0125-RELATED"/>
    <property type="match status" value="1"/>
</dbReference>
<evidence type="ECO:0000256" key="2">
    <source>
        <dbReference type="ARBA" id="ARBA00008034"/>
    </source>
</evidence>
<dbReference type="InterPro" id="IPR001626">
    <property type="entry name" value="ABC_TroCD"/>
</dbReference>
<dbReference type="SUPFAM" id="SSF81345">
    <property type="entry name" value="ABC transporter involved in vitamin B12 uptake, BtuC"/>
    <property type="match status" value="1"/>
</dbReference>
<accession>A0A1H6KNW5</accession>
<dbReference type="Pfam" id="PF00950">
    <property type="entry name" value="ABC-3"/>
    <property type="match status" value="1"/>
</dbReference>
<evidence type="ECO:0000256" key="6">
    <source>
        <dbReference type="RuleBase" id="RU003943"/>
    </source>
</evidence>
<keyword evidence="4 7" id="KW-1133">Transmembrane helix</keyword>
<evidence type="ECO:0000256" key="3">
    <source>
        <dbReference type="ARBA" id="ARBA00022692"/>
    </source>
</evidence>
<feature type="transmembrane region" description="Helical" evidence="7">
    <location>
        <begin position="192"/>
        <end position="225"/>
    </location>
</feature>
<evidence type="ECO:0000313" key="9">
    <source>
        <dbReference type="Proteomes" id="UP000183190"/>
    </source>
</evidence>
<organism evidence="8 9">
    <name type="scientific">Ruminococcus flavefaciens</name>
    <dbReference type="NCBI Taxonomy" id="1265"/>
    <lineage>
        <taxon>Bacteria</taxon>
        <taxon>Bacillati</taxon>
        <taxon>Bacillota</taxon>
        <taxon>Clostridia</taxon>
        <taxon>Eubacteriales</taxon>
        <taxon>Oscillospiraceae</taxon>
        <taxon>Ruminococcus</taxon>
    </lineage>
</organism>
<dbReference type="PANTHER" id="PTHR30477">
    <property type="entry name" value="ABC-TRANSPORTER METAL-BINDING PROTEIN"/>
    <property type="match status" value="1"/>
</dbReference>
<proteinExistence type="inferred from homology"/>
<evidence type="ECO:0000256" key="4">
    <source>
        <dbReference type="ARBA" id="ARBA00022989"/>
    </source>
</evidence>
<dbReference type="EMBL" id="FNWV01000008">
    <property type="protein sequence ID" value="SEH73210.1"/>
    <property type="molecule type" value="Genomic_DNA"/>
</dbReference>
<evidence type="ECO:0000256" key="1">
    <source>
        <dbReference type="ARBA" id="ARBA00004141"/>
    </source>
</evidence>
<feature type="transmembrane region" description="Helical" evidence="7">
    <location>
        <begin position="52"/>
        <end position="85"/>
    </location>
</feature>
<feature type="transmembrane region" description="Helical" evidence="7">
    <location>
        <begin position="97"/>
        <end position="118"/>
    </location>
</feature>
<feature type="transmembrane region" description="Helical" evidence="7">
    <location>
        <begin position="151"/>
        <end position="172"/>
    </location>
</feature>
<dbReference type="AlphaFoldDB" id="A0A1H6KNW5"/>
<dbReference type="RefSeq" id="WP_175460934.1">
    <property type="nucleotide sequence ID" value="NZ_FNWV01000008.1"/>
</dbReference>
<dbReference type="GO" id="GO:0043190">
    <property type="term" value="C:ATP-binding cassette (ABC) transporter complex"/>
    <property type="evidence" value="ECO:0007669"/>
    <property type="project" value="InterPro"/>
</dbReference>
<keyword evidence="5 7" id="KW-0472">Membrane</keyword>
<dbReference type="GO" id="GO:0010043">
    <property type="term" value="P:response to zinc ion"/>
    <property type="evidence" value="ECO:0007669"/>
    <property type="project" value="TreeGrafter"/>
</dbReference>
<reference evidence="8 9" key="1">
    <citation type="submission" date="2016-10" db="EMBL/GenBank/DDBJ databases">
        <authorList>
            <person name="de Groot N.N."/>
        </authorList>
    </citation>
    <scope>NUCLEOTIDE SEQUENCE [LARGE SCALE GENOMIC DNA]</scope>
    <source>
        <strain evidence="8 9">YAD2003</strain>
    </source>
</reference>
<feature type="transmembrane region" description="Helical" evidence="7">
    <location>
        <begin position="20"/>
        <end position="40"/>
    </location>
</feature>
<evidence type="ECO:0000256" key="7">
    <source>
        <dbReference type="SAM" id="Phobius"/>
    </source>
</evidence>
<dbReference type="Proteomes" id="UP000183190">
    <property type="component" value="Unassembled WGS sequence"/>
</dbReference>
<protein>
    <submittedName>
        <fullName evidence="8">Zinc transport system permease protein</fullName>
    </submittedName>
</protein>
<feature type="transmembrane region" description="Helical" evidence="7">
    <location>
        <begin position="237"/>
        <end position="259"/>
    </location>
</feature>
<comment type="subcellular location">
    <subcellularLocation>
        <location evidence="6">Cell membrane</location>
        <topology evidence="6">Multi-pass membrane protein</topology>
    </subcellularLocation>
    <subcellularLocation>
        <location evidence="1">Membrane</location>
        <topology evidence="1">Multi-pass membrane protein</topology>
    </subcellularLocation>
</comment>
<dbReference type="GO" id="GO:0055085">
    <property type="term" value="P:transmembrane transport"/>
    <property type="evidence" value="ECO:0007669"/>
    <property type="project" value="InterPro"/>
</dbReference>
<evidence type="ECO:0000256" key="5">
    <source>
        <dbReference type="ARBA" id="ARBA00023136"/>
    </source>
</evidence>
<comment type="similarity">
    <text evidence="2 6">Belongs to the ABC-3 integral membrane protein family.</text>
</comment>